<gene>
    <name evidence="3" type="ORF">TWF481_001118</name>
</gene>
<reference evidence="3 4" key="1">
    <citation type="submission" date="2023-08" db="EMBL/GenBank/DDBJ databases">
        <authorList>
            <person name="Palmer J.M."/>
        </authorList>
    </citation>
    <scope>NUCLEOTIDE SEQUENCE [LARGE SCALE GENOMIC DNA]</scope>
    <source>
        <strain evidence="3 4">TWF481</strain>
    </source>
</reference>
<keyword evidence="4" id="KW-1185">Reference proteome</keyword>
<feature type="region of interest" description="Disordered" evidence="1">
    <location>
        <begin position="54"/>
        <end position="97"/>
    </location>
</feature>
<name>A0AAV9WPM2_9PEZI</name>
<organism evidence="3 4">
    <name type="scientific">Arthrobotrys musiformis</name>
    <dbReference type="NCBI Taxonomy" id="47236"/>
    <lineage>
        <taxon>Eukaryota</taxon>
        <taxon>Fungi</taxon>
        <taxon>Dikarya</taxon>
        <taxon>Ascomycota</taxon>
        <taxon>Pezizomycotina</taxon>
        <taxon>Orbiliomycetes</taxon>
        <taxon>Orbiliales</taxon>
        <taxon>Orbiliaceae</taxon>
        <taxon>Arthrobotrys</taxon>
    </lineage>
</organism>
<sequence length="137" mass="14499">MSGTGSPLRQPLSDSEFLLCCIDAISNGEIDYTAVAKAANYANDSRARARLSRINAKHGTRPRAFTSEEEGKGATEDPTEAKNASIKGKDAATEVGKQKVRFADDTAVGIGRITRSSAAKVPTSDDAKVEKKKPVST</sequence>
<dbReference type="Pfam" id="PF22980">
    <property type="entry name" value="Myb_DNA-bind_8"/>
    <property type="match status" value="1"/>
</dbReference>
<comment type="caution">
    <text evidence="3">The sequence shown here is derived from an EMBL/GenBank/DDBJ whole genome shotgun (WGS) entry which is preliminary data.</text>
</comment>
<dbReference type="EMBL" id="JAVHJL010000001">
    <property type="protein sequence ID" value="KAK6512227.1"/>
    <property type="molecule type" value="Genomic_DNA"/>
</dbReference>
<evidence type="ECO:0000313" key="4">
    <source>
        <dbReference type="Proteomes" id="UP001370758"/>
    </source>
</evidence>
<evidence type="ECO:0000256" key="1">
    <source>
        <dbReference type="SAM" id="MobiDB-lite"/>
    </source>
</evidence>
<dbReference type="AlphaFoldDB" id="A0AAV9WPM2"/>
<evidence type="ECO:0000259" key="2">
    <source>
        <dbReference type="Pfam" id="PF22980"/>
    </source>
</evidence>
<feature type="region of interest" description="Disordered" evidence="1">
    <location>
        <begin position="113"/>
        <end position="137"/>
    </location>
</feature>
<feature type="domain" description="Myb-like DNA-binding" evidence="2">
    <location>
        <begin position="14"/>
        <end position="59"/>
    </location>
</feature>
<proteinExistence type="predicted"/>
<feature type="compositionally biased region" description="Basic and acidic residues" evidence="1">
    <location>
        <begin position="123"/>
        <end position="137"/>
    </location>
</feature>
<dbReference type="InterPro" id="IPR054505">
    <property type="entry name" value="Myb_DNA-bind_8"/>
</dbReference>
<dbReference type="Proteomes" id="UP001370758">
    <property type="component" value="Unassembled WGS sequence"/>
</dbReference>
<evidence type="ECO:0000313" key="3">
    <source>
        <dbReference type="EMBL" id="KAK6512227.1"/>
    </source>
</evidence>
<accession>A0AAV9WPM2</accession>
<protein>
    <recommendedName>
        <fullName evidence="2">Myb-like DNA-binding domain-containing protein</fullName>
    </recommendedName>
</protein>